<evidence type="ECO:0000256" key="1">
    <source>
        <dbReference type="SAM" id="MobiDB-lite"/>
    </source>
</evidence>
<evidence type="ECO:0000313" key="3">
    <source>
        <dbReference type="Proteomes" id="UP001265746"/>
    </source>
</evidence>
<name>A0AAD9W723_PHOAM</name>
<dbReference type="AlphaFoldDB" id="A0AAD9W723"/>
<accession>A0AAD9W723</accession>
<keyword evidence="3" id="KW-1185">Reference proteome</keyword>
<organism evidence="2 3">
    <name type="scientific">Phomopsis amygdali</name>
    <name type="common">Fusicoccum amygdali</name>
    <dbReference type="NCBI Taxonomy" id="1214568"/>
    <lineage>
        <taxon>Eukaryota</taxon>
        <taxon>Fungi</taxon>
        <taxon>Dikarya</taxon>
        <taxon>Ascomycota</taxon>
        <taxon>Pezizomycotina</taxon>
        <taxon>Sordariomycetes</taxon>
        <taxon>Sordariomycetidae</taxon>
        <taxon>Diaporthales</taxon>
        <taxon>Diaporthaceae</taxon>
        <taxon>Diaporthe</taxon>
    </lineage>
</organism>
<dbReference type="EMBL" id="JAUJFL010000001">
    <property type="protein sequence ID" value="KAK2613395.1"/>
    <property type="molecule type" value="Genomic_DNA"/>
</dbReference>
<feature type="compositionally biased region" description="Low complexity" evidence="1">
    <location>
        <begin position="50"/>
        <end position="61"/>
    </location>
</feature>
<feature type="region of interest" description="Disordered" evidence="1">
    <location>
        <begin position="34"/>
        <end position="78"/>
    </location>
</feature>
<dbReference type="Proteomes" id="UP001265746">
    <property type="component" value="Unassembled WGS sequence"/>
</dbReference>
<reference evidence="2" key="1">
    <citation type="submission" date="2023-06" db="EMBL/GenBank/DDBJ databases">
        <authorList>
            <person name="Noh H."/>
        </authorList>
    </citation>
    <scope>NUCLEOTIDE SEQUENCE</scope>
    <source>
        <strain evidence="2">DUCC20226</strain>
    </source>
</reference>
<feature type="compositionally biased region" description="Basic and acidic residues" evidence="1">
    <location>
        <begin position="39"/>
        <end position="48"/>
    </location>
</feature>
<gene>
    <name evidence="2" type="ORF">N8I77_000313</name>
</gene>
<proteinExistence type="predicted"/>
<comment type="caution">
    <text evidence="2">The sequence shown here is derived from an EMBL/GenBank/DDBJ whole genome shotgun (WGS) entry which is preliminary data.</text>
</comment>
<protein>
    <submittedName>
        <fullName evidence="2">Uncharacterized protein</fullName>
    </submittedName>
</protein>
<sequence>MANLNDQSNGLHTDYEATHAVDGVTSLPVTLANTALEDQETRDRRESRFAGAADSTSSSAAEIGRPGPVSPPLQPQSSLLRWNTREGRVAGYKRMIQTNDLPEQRANFEALIKYFEDGGKVPEGDEEVWAFDGQASFGIRFYTNLNQPPDGWFTKHRYCDSSKWYQLNYVPKPHDYLISDAQGRVIL</sequence>
<evidence type="ECO:0000313" key="2">
    <source>
        <dbReference type="EMBL" id="KAK2613395.1"/>
    </source>
</evidence>